<keyword evidence="3" id="KW-0732">Signal</keyword>
<dbReference type="EMBL" id="FMUS01000033">
    <property type="protein sequence ID" value="SCZ05190.1"/>
    <property type="molecule type" value="Genomic_DNA"/>
</dbReference>
<reference evidence="5 6" key="1">
    <citation type="submission" date="2016-10" db="EMBL/GenBank/DDBJ databases">
        <authorList>
            <person name="de Groot N.N."/>
        </authorList>
    </citation>
    <scope>NUCLEOTIDE SEQUENCE [LARGE SCALE GENOMIC DNA]</scope>
    <source>
        <strain evidence="5 6">DSM 18978</strain>
    </source>
</reference>
<keyword evidence="4" id="KW-0812">Transmembrane</keyword>
<dbReference type="RefSeq" id="WP_091546899.1">
    <property type="nucleotide sequence ID" value="NZ_FMUS01000033.1"/>
</dbReference>
<keyword evidence="2" id="KW-0813">Transport</keyword>
<dbReference type="GO" id="GO:0042956">
    <property type="term" value="P:maltodextrin transmembrane transport"/>
    <property type="evidence" value="ECO:0007669"/>
    <property type="project" value="TreeGrafter"/>
</dbReference>
<accession>A0A1G5KYN1</accession>
<sequence>MDRVKRYKIHFFLFVIFMAFVFIGPYYFLSYKPQEMTYNRSEKSQQWTGVITFWDFPRLDKKTGGQYNWINEKIRSFERANPGVYIDFQPLDWEKGAIKLDAALKLGNLPDIIPVGSNYTIISQDVLEPLDKYFSLDELKDFKEEALRAVTYNGEILAMPWMMTTYSLILNLDLFSKRGVEPPLDGYWTYEEFIDKLQQLTFDSRGRGKIDHYGFNSSVQAGYYNIWGIILSDGGRVIDDKLDFVFNDEAAYSGVEKVIDMKQKYGVTHPTFGENTSNEAWTTFYRDKNVAVIPAGTWSLNVLERLRNEGKGFNYAVAHYPTGTLGNPVSMSNTVGSYGISKQEDPEKLEVCVAFLKYLIKDEYQNQLNRLGVFPVKKSLGNLYVDDPNMSLIYESLENTIIIPPHPYWNDIDEILQKEIQQGVLGKKDIKRVMEDGEEKVNSLVNLKGRY</sequence>
<dbReference type="PANTHER" id="PTHR30061">
    <property type="entry name" value="MALTOSE-BINDING PERIPLASMIC PROTEIN"/>
    <property type="match status" value="1"/>
</dbReference>
<gene>
    <name evidence="5" type="ORF">SAMN03080606_03842</name>
</gene>
<dbReference type="GO" id="GO:0055052">
    <property type="term" value="C:ATP-binding cassette (ABC) transporter complex, substrate-binding subunit-containing"/>
    <property type="evidence" value="ECO:0007669"/>
    <property type="project" value="TreeGrafter"/>
</dbReference>
<dbReference type="Gene3D" id="3.40.190.10">
    <property type="entry name" value="Periplasmic binding protein-like II"/>
    <property type="match status" value="1"/>
</dbReference>
<dbReference type="AlphaFoldDB" id="A0A1G5KYN1"/>
<feature type="transmembrane region" description="Helical" evidence="4">
    <location>
        <begin position="9"/>
        <end position="29"/>
    </location>
</feature>
<dbReference type="PANTHER" id="PTHR30061:SF50">
    <property type="entry name" value="MALTOSE_MALTODEXTRIN-BINDING PERIPLASMIC PROTEIN"/>
    <property type="match status" value="1"/>
</dbReference>
<dbReference type="Proteomes" id="UP000198636">
    <property type="component" value="Unassembled WGS sequence"/>
</dbReference>
<keyword evidence="4" id="KW-1133">Transmembrane helix</keyword>
<dbReference type="OrthoDB" id="9766758at2"/>
<dbReference type="Pfam" id="PF13416">
    <property type="entry name" value="SBP_bac_8"/>
    <property type="match status" value="1"/>
</dbReference>
<evidence type="ECO:0000313" key="6">
    <source>
        <dbReference type="Proteomes" id="UP000198636"/>
    </source>
</evidence>
<dbReference type="STRING" id="1120976.SAMN03080606_03842"/>
<evidence type="ECO:0000313" key="5">
    <source>
        <dbReference type="EMBL" id="SCZ05190.1"/>
    </source>
</evidence>
<proteinExistence type="inferred from homology"/>
<dbReference type="InterPro" id="IPR006059">
    <property type="entry name" value="SBP"/>
</dbReference>
<evidence type="ECO:0000256" key="3">
    <source>
        <dbReference type="ARBA" id="ARBA00022729"/>
    </source>
</evidence>
<evidence type="ECO:0000256" key="1">
    <source>
        <dbReference type="ARBA" id="ARBA00008520"/>
    </source>
</evidence>
<evidence type="ECO:0000256" key="4">
    <source>
        <dbReference type="SAM" id="Phobius"/>
    </source>
</evidence>
<name>A0A1G5KYN1_9FIRM</name>
<dbReference type="SUPFAM" id="SSF53850">
    <property type="entry name" value="Periplasmic binding protein-like II"/>
    <property type="match status" value="1"/>
</dbReference>
<keyword evidence="4" id="KW-0472">Membrane</keyword>
<keyword evidence="6" id="KW-1185">Reference proteome</keyword>
<evidence type="ECO:0000256" key="2">
    <source>
        <dbReference type="ARBA" id="ARBA00022448"/>
    </source>
</evidence>
<dbReference type="GO" id="GO:1901982">
    <property type="term" value="F:maltose binding"/>
    <property type="evidence" value="ECO:0007669"/>
    <property type="project" value="TreeGrafter"/>
</dbReference>
<dbReference type="GO" id="GO:0015768">
    <property type="term" value="P:maltose transport"/>
    <property type="evidence" value="ECO:0007669"/>
    <property type="project" value="TreeGrafter"/>
</dbReference>
<organism evidence="5 6">
    <name type="scientific">Alkaliphilus peptidifermentans DSM 18978</name>
    <dbReference type="NCBI Taxonomy" id="1120976"/>
    <lineage>
        <taxon>Bacteria</taxon>
        <taxon>Bacillati</taxon>
        <taxon>Bacillota</taxon>
        <taxon>Clostridia</taxon>
        <taxon>Peptostreptococcales</taxon>
        <taxon>Natronincolaceae</taxon>
        <taxon>Alkaliphilus</taxon>
    </lineage>
</organism>
<comment type="similarity">
    <text evidence="1">Belongs to the bacterial solute-binding protein 1 family.</text>
</comment>
<protein>
    <submittedName>
        <fullName evidence="5">Carbohydrate ABC transporter substrate-binding protein, CUT1 family</fullName>
    </submittedName>
</protein>